<keyword evidence="8" id="KW-0547">Nucleotide-binding</keyword>
<organism evidence="13 14">
    <name type="scientific">Evansella vedderi</name>
    <dbReference type="NCBI Taxonomy" id="38282"/>
    <lineage>
        <taxon>Bacteria</taxon>
        <taxon>Bacillati</taxon>
        <taxon>Bacillota</taxon>
        <taxon>Bacilli</taxon>
        <taxon>Bacillales</taxon>
        <taxon>Bacillaceae</taxon>
        <taxon>Evansella</taxon>
    </lineage>
</organism>
<dbReference type="InterPro" id="IPR014729">
    <property type="entry name" value="Rossmann-like_a/b/a_fold"/>
</dbReference>
<name>A0ABU0A0Z5_9BACI</name>
<dbReference type="Pfam" id="PF06574">
    <property type="entry name" value="FAD_syn"/>
    <property type="match status" value="1"/>
</dbReference>
<dbReference type="PANTHER" id="PTHR22749:SF6">
    <property type="entry name" value="RIBOFLAVIN KINASE"/>
    <property type="match status" value="1"/>
</dbReference>
<evidence type="ECO:0000256" key="5">
    <source>
        <dbReference type="ARBA" id="ARBA00022643"/>
    </source>
</evidence>
<keyword evidence="6" id="KW-0808">Transferase</keyword>
<evidence type="ECO:0000256" key="3">
    <source>
        <dbReference type="ARBA" id="ARBA00012393"/>
    </source>
</evidence>
<dbReference type="SUPFAM" id="SSF52374">
    <property type="entry name" value="Nucleotidylyl transferase"/>
    <property type="match status" value="1"/>
</dbReference>
<evidence type="ECO:0000256" key="9">
    <source>
        <dbReference type="ARBA" id="ARBA00022827"/>
    </source>
</evidence>
<evidence type="ECO:0000256" key="8">
    <source>
        <dbReference type="ARBA" id="ARBA00022741"/>
    </source>
</evidence>
<evidence type="ECO:0000259" key="12">
    <source>
        <dbReference type="Pfam" id="PF06574"/>
    </source>
</evidence>
<dbReference type="GO" id="GO:0016301">
    <property type="term" value="F:kinase activity"/>
    <property type="evidence" value="ECO:0007669"/>
    <property type="project" value="UniProtKB-KW"/>
</dbReference>
<gene>
    <name evidence="13" type="ORF">J2S74_004607</name>
</gene>
<keyword evidence="5" id="KW-0288">FMN</keyword>
<dbReference type="RefSeq" id="WP_307330447.1">
    <property type="nucleotide sequence ID" value="NZ_JAUSUG010000023.1"/>
</dbReference>
<dbReference type="EC" id="2.7.7.2" evidence="3"/>
<evidence type="ECO:0000256" key="6">
    <source>
        <dbReference type="ARBA" id="ARBA00022679"/>
    </source>
</evidence>
<evidence type="ECO:0000313" key="13">
    <source>
        <dbReference type="EMBL" id="MDQ0257161.1"/>
    </source>
</evidence>
<evidence type="ECO:0000256" key="1">
    <source>
        <dbReference type="ARBA" id="ARBA00004726"/>
    </source>
</evidence>
<evidence type="ECO:0000256" key="10">
    <source>
        <dbReference type="ARBA" id="ARBA00022840"/>
    </source>
</evidence>
<dbReference type="InterPro" id="IPR023468">
    <property type="entry name" value="Riboflavin_kinase"/>
</dbReference>
<dbReference type="CDD" id="cd02064">
    <property type="entry name" value="FAD_synthetase_N"/>
    <property type="match status" value="1"/>
</dbReference>
<protein>
    <recommendedName>
        <fullName evidence="3">FAD synthase</fullName>
        <ecNumber evidence="3">2.7.7.2</ecNumber>
    </recommendedName>
</protein>
<dbReference type="GO" id="GO:0016779">
    <property type="term" value="F:nucleotidyltransferase activity"/>
    <property type="evidence" value="ECO:0007669"/>
    <property type="project" value="UniProtKB-KW"/>
</dbReference>
<keyword evidence="4" id="KW-0285">Flavoprotein</keyword>
<accession>A0ABU0A0Z5</accession>
<comment type="pathway">
    <text evidence="1">Cofactor biosynthesis; FAD biosynthesis; FAD from FMN: step 1/1.</text>
</comment>
<keyword evidence="14" id="KW-1185">Reference proteome</keyword>
<keyword evidence="10" id="KW-0067">ATP-binding</keyword>
<dbReference type="Proteomes" id="UP001230005">
    <property type="component" value="Unassembled WGS sequence"/>
</dbReference>
<dbReference type="Gene3D" id="3.40.50.620">
    <property type="entry name" value="HUPs"/>
    <property type="match status" value="1"/>
</dbReference>
<evidence type="ECO:0000256" key="11">
    <source>
        <dbReference type="ARBA" id="ARBA00049494"/>
    </source>
</evidence>
<dbReference type="EMBL" id="JAUSUG010000023">
    <property type="protein sequence ID" value="MDQ0257161.1"/>
    <property type="molecule type" value="Genomic_DNA"/>
</dbReference>
<keyword evidence="7 13" id="KW-0548">Nucleotidyltransferase</keyword>
<evidence type="ECO:0000256" key="7">
    <source>
        <dbReference type="ARBA" id="ARBA00022695"/>
    </source>
</evidence>
<comment type="caution">
    <text evidence="13">The sequence shown here is derived from an EMBL/GenBank/DDBJ whole genome shotgun (WGS) entry which is preliminary data.</text>
</comment>
<evidence type="ECO:0000313" key="14">
    <source>
        <dbReference type="Proteomes" id="UP001230005"/>
    </source>
</evidence>
<feature type="domain" description="FAD synthetase" evidence="12">
    <location>
        <begin position="11"/>
        <end position="155"/>
    </location>
</feature>
<keyword evidence="13" id="KW-0418">Kinase</keyword>
<dbReference type="PANTHER" id="PTHR22749">
    <property type="entry name" value="RIBOFLAVIN KINASE/FMN ADENYLYLTRANSFERASE"/>
    <property type="match status" value="1"/>
</dbReference>
<sequence length="181" mass="20673">MKVHQTKQLKLSASVVAIGAFDGIHLGHQAVIRELVKKSHLEGVPSVVYTFYPPPRSYFQGAKILTKPRKKIELIQNLGVDQLVLAEFNEKYLQRTAENFVNELFLLNPKVILVGDDFRFGYKRIGDVQLLKKYFTVQSVEPIYCINGEKISSTKIRELMEQGEYKQVDSLLGRYNEAIKA</sequence>
<dbReference type="InterPro" id="IPR015864">
    <property type="entry name" value="FAD_synthase"/>
</dbReference>
<comment type="similarity">
    <text evidence="2">Belongs to the RibF family.</text>
</comment>
<evidence type="ECO:0000256" key="4">
    <source>
        <dbReference type="ARBA" id="ARBA00022630"/>
    </source>
</evidence>
<keyword evidence="9" id="KW-0274">FAD</keyword>
<reference evidence="13 14" key="1">
    <citation type="submission" date="2023-07" db="EMBL/GenBank/DDBJ databases">
        <title>Genomic Encyclopedia of Type Strains, Phase IV (KMG-IV): sequencing the most valuable type-strain genomes for metagenomic binning, comparative biology and taxonomic classification.</title>
        <authorList>
            <person name="Goeker M."/>
        </authorList>
    </citation>
    <scope>NUCLEOTIDE SEQUENCE [LARGE SCALE GENOMIC DNA]</scope>
    <source>
        <strain evidence="13 14">DSM 9768</strain>
    </source>
</reference>
<evidence type="ECO:0000256" key="2">
    <source>
        <dbReference type="ARBA" id="ARBA00010214"/>
    </source>
</evidence>
<proteinExistence type="inferred from homology"/>
<comment type="catalytic activity">
    <reaction evidence="11">
        <text>FMN + ATP + H(+) = FAD + diphosphate</text>
        <dbReference type="Rhea" id="RHEA:17237"/>
        <dbReference type="ChEBI" id="CHEBI:15378"/>
        <dbReference type="ChEBI" id="CHEBI:30616"/>
        <dbReference type="ChEBI" id="CHEBI:33019"/>
        <dbReference type="ChEBI" id="CHEBI:57692"/>
        <dbReference type="ChEBI" id="CHEBI:58210"/>
        <dbReference type="EC" id="2.7.7.2"/>
    </reaction>
</comment>